<sequence length="159" mass="18154">NAWIVSHTLSIPTRHPRNKSWRRLVLGPPECSSSQARRVTWNTLYNVSPKREASDFLQVFFPSPAHRAKSKIWPSPFIDSPFIISDAKRRPPTHHARRSTTTDNKRKNSAPSGPKRFFPCCLCSQLALVLVGRPLIRRLETGTALKRISLSMFAQLPWD</sequence>
<reference evidence="2" key="1">
    <citation type="journal article" date="2015" name="Nature">
        <title>Complex archaea that bridge the gap between prokaryotes and eukaryotes.</title>
        <authorList>
            <person name="Spang A."/>
            <person name="Saw J.H."/>
            <person name="Jorgensen S.L."/>
            <person name="Zaremba-Niedzwiedzka K."/>
            <person name="Martijn J."/>
            <person name="Lind A.E."/>
            <person name="van Eijk R."/>
            <person name="Schleper C."/>
            <person name="Guy L."/>
            <person name="Ettema T.J."/>
        </authorList>
    </citation>
    <scope>NUCLEOTIDE SEQUENCE</scope>
</reference>
<feature type="non-terminal residue" evidence="2">
    <location>
        <position position="1"/>
    </location>
</feature>
<comment type="caution">
    <text evidence="2">The sequence shown here is derived from an EMBL/GenBank/DDBJ whole genome shotgun (WGS) entry which is preliminary data.</text>
</comment>
<evidence type="ECO:0000313" key="2">
    <source>
        <dbReference type="EMBL" id="KKN02826.1"/>
    </source>
</evidence>
<proteinExistence type="predicted"/>
<dbReference type="EMBL" id="LAZR01005104">
    <property type="protein sequence ID" value="KKN02826.1"/>
    <property type="molecule type" value="Genomic_DNA"/>
</dbReference>
<accession>A0A0F9PP39</accession>
<name>A0A0F9PP39_9ZZZZ</name>
<evidence type="ECO:0000256" key="1">
    <source>
        <dbReference type="SAM" id="MobiDB-lite"/>
    </source>
</evidence>
<organism evidence="2">
    <name type="scientific">marine sediment metagenome</name>
    <dbReference type="NCBI Taxonomy" id="412755"/>
    <lineage>
        <taxon>unclassified sequences</taxon>
        <taxon>metagenomes</taxon>
        <taxon>ecological metagenomes</taxon>
    </lineage>
</organism>
<protein>
    <submittedName>
        <fullName evidence="2">Uncharacterized protein</fullName>
    </submittedName>
</protein>
<feature type="region of interest" description="Disordered" evidence="1">
    <location>
        <begin position="87"/>
        <end position="112"/>
    </location>
</feature>
<dbReference type="AlphaFoldDB" id="A0A0F9PP39"/>
<gene>
    <name evidence="2" type="ORF">LCGC14_1113940</name>
</gene>